<name>A0A182UF22_9DIPT</name>
<dbReference type="VEuPathDB" id="VectorBase:AMEC019216"/>
<dbReference type="AlphaFoldDB" id="A0A182UF22"/>
<accession>A0A182UF22</accession>
<keyword evidence="2" id="KW-1185">Reference proteome</keyword>
<protein>
    <submittedName>
        <fullName evidence="1">Uncharacterized protein</fullName>
    </submittedName>
</protein>
<sequence>MWLAFIVLLSDRSDCISSSLWWMLLRRSFISSSWSTVSCWIVSRSRLRASCWMSFHARFIAPSSDWNWVRLLSASARTRASWSRSIIIESCDSWYTLLSKPLSLSTSRRVYGSRMVVARQQGSWLLFGQFTTTTAAAHILTTTTVLNTRYCNIVSRSGSGGSSSACQSRTSVSVSAQTVSTGSVQVATLHVSTTATVAAGSASSCVERPPTGL</sequence>
<organism evidence="1 2">
    <name type="scientific">Anopheles melas</name>
    <dbReference type="NCBI Taxonomy" id="34690"/>
    <lineage>
        <taxon>Eukaryota</taxon>
        <taxon>Metazoa</taxon>
        <taxon>Ecdysozoa</taxon>
        <taxon>Arthropoda</taxon>
        <taxon>Hexapoda</taxon>
        <taxon>Insecta</taxon>
        <taxon>Pterygota</taxon>
        <taxon>Neoptera</taxon>
        <taxon>Endopterygota</taxon>
        <taxon>Diptera</taxon>
        <taxon>Nematocera</taxon>
        <taxon>Culicoidea</taxon>
        <taxon>Culicidae</taxon>
        <taxon>Anophelinae</taxon>
        <taxon>Anopheles</taxon>
    </lineage>
</organism>
<reference evidence="2" key="1">
    <citation type="submission" date="2014-01" db="EMBL/GenBank/DDBJ databases">
        <title>The Genome Sequence of Anopheles melas CM1001059_A (V2).</title>
        <authorList>
            <consortium name="The Broad Institute Genomics Platform"/>
            <person name="Neafsey D.E."/>
            <person name="Besansky N."/>
            <person name="Howell P."/>
            <person name="Walton C."/>
            <person name="Young S.K."/>
            <person name="Zeng Q."/>
            <person name="Gargeya S."/>
            <person name="Fitzgerald M."/>
            <person name="Haas B."/>
            <person name="Abouelleil A."/>
            <person name="Allen A.W."/>
            <person name="Alvarado L."/>
            <person name="Arachchi H.M."/>
            <person name="Berlin A.M."/>
            <person name="Chapman S.B."/>
            <person name="Gainer-Dewar J."/>
            <person name="Goldberg J."/>
            <person name="Griggs A."/>
            <person name="Gujja S."/>
            <person name="Hansen M."/>
            <person name="Howarth C."/>
            <person name="Imamovic A."/>
            <person name="Ireland A."/>
            <person name="Larimer J."/>
            <person name="McCowan C."/>
            <person name="Murphy C."/>
            <person name="Pearson M."/>
            <person name="Poon T.W."/>
            <person name="Priest M."/>
            <person name="Roberts A."/>
            <person name="Saif S."/>
            <person name="Shea T."/>
            <person name="Sisk P."/>
            <person name="Sykes S."/>
            <person name="Wortman J."/>
            <person name="Nusbaum C."/>
            <person name="Birren B."/>
        </authorList>
    </citation>
    <scope>NUCLEOTIDE SEQUENCE [LARGE SCALE GENOMIC DNA]</scope>
    <source>
        <strain evidence="2">CM1001059</strain>
    </source>
</reference>
<dbReference type="EnsemblMetazoa" id="AMEC019216-RA">
    <property type="protein sequence ID" value="AMEC019216-PA"/>
    <property type="gene ID" value="AMEC019216"/>
</dbReference>
<evidence type="ECO:0000313" key="1">
    <source>
        <dbReference type="EnsemblMetazoa" id="AMEC019216-PA"/>
    </source>
</evidence>
<dbReference type="Proteomes" id="UP000075902">
    <property type="component" value="Unassembled WGS sequence"/>
</dbReference>
<evidence type="ECO:0000313" key="2">
    <source>
        <dbReference type="Proteomes" id="UP000075902"/>
    </source>
</evidence>
<proteinExistence type="predicted"/>
<reference evidence="1" key="2">
    <citation type="submission" date="2020-05" db="UniProtKB">
        <authorList>
            <consortium name="EnsemblMetazoa"/>
        </authorList>
    </citation>
    <scope>IDENTIFICATION</scope>
    <source>
        <strain evidence="1">CM1001059</strain>
    </source>
</reference>